<feature type="domain" description="Fumarate lyase N-terminal" evidence="1">
    <location>
        <begin position="43"/>
        <end position="106"/>
    </location>
</feature>
<keyword evidence="2" id="KW-0456">Lyase</keyword>
<reference evidence="2" key="1">
    <citation type="submission" date="2013-08" db="EMBL/GenBank/DDBJ databases">
        <authorList>
            <person name="Mendez C."/>
            <person name="Richter M."/>
            <person name="Ferrer M."/>
            <person name="Sanchez J."/>
        </authorList>
    </citation>
    <scope>NUCLEOTIDE SEQUENCE</scope>
</reference>
<dbReference type="InterPro" id="IPR008948">
    <property type="entry name" value="L-Aspartase-like"/>
</dbReference>
<dbReference type="GO" id="GO:0042450">
    <property type="term" value="P:L-arginine biosynthetic process via ornithine"/>
    <property type="evidence" value="ECO:0007669"/>
    <property type="project" value="InterPro"/>
</dbReference>
<dbReference type="SUPFAM" id="SSF48557">
    <property type="entry name" value="L-aspartase-like"/>
    <property type="match status" value="1"/>
</dbReference>
<dbReference type="Gene3D" id="1.20.200.10">
    <property type="entry name" value="Fumarase/aspartase (Central domain)"/>
    <property type="match status" value="1"/>
</dbReference>
<dbReference type="PANTHER" id="PTHR43814">
    <property type="entry name" value="ARGININOSUCCINATE LYASE"/>
    <property type="match status" value="1"/>
</dbReference>
<evidence type="ECO:0000259" key="1">
    <source>
        <dbReference type="Pfam" id="PF00206"/>
    </source>
</evidence>
<comment type="caution">
    <text evidence="2">The sequence shown here is derived from an EMBL/GenBank/DDBJ whole genome shotgun (WGS) entry which is preliminary data.</text>
</comment>
<dbReference type="PROSITE" id="PS00163">
    <property type="entry name" value="FUMARATE_LYASES"/>
    <property type="match status" value="1"/>
</dbReference>
<dbReference type="EMBL" id="AUZY01012477">
    <property type="protein sequence ID" value="EQD29709.1"/>
    <property type="molecule type" value="Genomic_DNA"/>
</dbReference>
<dbReference type="InterPro" id="IPR020557">
    <property type="entry name" value="Fumarate_lyase_CS"/>
</dbReference>
<dbReference type="InterPro" id="IPR024083">
    <property type="entry name" value="Fumarase/histidase_N"/>
</dbReference>
<reference evidence="2" key="2">
    <citation type="journal article" date="2014" name="ISME J.">
        <title>Microbial stratification in low pH oxic and suboxic macroscopic growths along an acid mine drainage.</title>
        <authorList>
            <person name="Mendez-Garcia C."/>
            <person name="Mesa V."/>
            <person name="Sprenger R.R."/>
            <person name="Richter M."/>
            <person name="Diez M.S."/>
            <person name="Solano J."/>
            <person name="Bargiela R."/>
            <person name="Golyshina O.V."/>
            <person name="Manteca A."/>
            <person name="Ramos J.L."/>
            <person name="Gallego J.R."/>
            <person name="Llorente I."/>
            <person name="Martins Dos Santos V.A."/>
            <person name="Jensen O.N."/>
            <person name="Pelaez A.I."/>
            <person name="Sanchez J."/>
            <person name="Ferrer M."/>
        </authorList>
    </citation>
    <scope>NUCLEOTIDE SEQUENCE</scope>
</reference>
<accession>T0ZLU3</accession>
<dbReference type="Pfam" id="PF00206">
    <property type="entry name" value="Lyase_1"/>
    <property type="match status" value="1"/>
</dbReference>
<dbReference type="GO" id="GO:0005829">
    <property type="term" value="C:cytosol"/>
    <property type="evidence" value="ECO:0007669"/>
    <property type="project" value="TreeGrafter"/>
</dbReference>
<dbReference type="InterPro" id="IPR022761">
    <property type="entry name" value="Fumarate_lyase_N"/>
</dbReference>
<protein>
    <submittedName>
        <fullName evidence="2">Argininosuccinate lyase</fullName>
    </submittedName>
</protein>
<name>T0ZLU3_9ZZZZ</name>
<evidence type="ECO:0000313" key="2">
    <source>
        <dbReference type="EMBL" id="EQD29709.1"/>
    </source>
</evidence>
<dbReference type="GO" id="GO:0004056">
    <property type="term" value="F:argininosuccinate lyase activity"/>
    <property type="evidence" value="ECO:0007669"/>
    <property type="project" value="InterPro"/>
</dbReference>
<dbReference type="PANTHER" id="PTHR43814:SF1">
    <property type="entry name" value="ARGININOSUCCINATE LYASE"/>
    <property type="match status" value="1"/>
</dbReference>
<dbReference type="Gene3D" id="1.10.275.10">
    <property type="entry name" value="Fumarase/aspartase (N-terminal domain)"/>
    <property type="match status" value="1"/>
</dbReference>
<gene>
    <name evidence="2" type="ORF">B1B_18631</name>
</gene>
<feature type="non-terminal residue" evidence="2">
    <location>
        <position position="1"/>
    </location>
</feature>
<dbReference type="PRINTS" id="PR00145">
    <property type="entry name" value="ARGSUCLYASE"/>
</dbReference>
<proteinExistence type="predicted"/>
<organism evidence="2">
    <name type="scientific">mine drainage metagenome</name>
    <dbReference type="NCBI Taxonomy" id="410659"/>
    <lineage>
        <taxon>unclassified sequences</taxon>
        <taxon>metagenomes</taxon>
        <taxon>ecological metagenomes</taxon>
    </lineage>
</organism>
<dbReference type="AlphaFoldDB" id="T0ZLU3"/>
<feature type="non-terminal residue" evidence="2">
    <location>
        <position position="154"/>
    </location>
</feature>
<sequence length="154" mass="16853">PMGLGSGYGSLSPVSFDQIAKYLGFDAGPKNPVAAAFYRGFDDIDVSSLLVKIMIFYSRISADMILYSSGSTPFLILPESFLTGSSLMPNKRNPDFLEMVQGYASQLTADFAASAAILANRNTGYHREFQVSKDRTVHNILLVESISKHMNQLT</sequence>
<dbReference type="InterPro" id="IPR009049">
    <property type="entry name" value="Argininosuccinate_lyase"/>
</dbReference>